<evidence type="ECO:0008006" key="3">
    <source>
        <dbReference type="Google" id="ProtNLM"/>
    </source>
</evidence>
<sequence length="639" mass="68419">MRHFHRVLRQGLVVEFLGGVRIQAQVELVVPAEFEARLGQGVVADRRAGMALGQVGRVRRDLVGDDAVLHILLVRQPQVFLGRDITEHGGAVPADQRGADAGGDVVVARSDVGGQRAQRVERRLVAVLQLQFHVLLDHLHRHVAGAFDHDLHVVLPCHLGQFAQRLQFRELRFVVGVVARPRTQAVAQREADVVGLHDFADFFEALVQEALLVVRQAPLRHDRTAARDDAGHAVRGHRDERQAHARVDGEVVHALLGLLDQGVAEDLPGQVLGLAVHLFQRLVDRHRADRHGRIADDPFAGFVDVLAGGQVHDRVAAPADRPRHLLDFLADAGADRGIADVGVDLHQEVAADGHRLDFRVVDIRRDDGAAARDLVAHELGRDGSRNGGAEGLARVLAQQALDHLLAVGAAGAQRFQVLFAAQVFADGHEFHFRRDDAAARVVHLRDVGAGPGAARRAAQVEAHGRQLRVGQAFLAVVAGRAGQQLGVAALFDPGAAQLGQAAADIDPGFGVGIGAAAIVDRQRRVLLAAEHGGRVGLFDLAERHADVGPRAGLVHLAGFGQRRDGGRVHFSGGGQEFGIGVHGKLQANGWSRSGRNLRRANGGGNTAPSIGIIRTGTKGLSQHVSAWKPGRVPLHESEV</sequence>
<proteinExistence type="predicted"/>
<name>A0A446CUS5_9BURK</name>
<evidence type="ECO:0000313" key="2">
    <source>
        <dbReference type="Proteomes" id="UP000289465"/>
    </source>
</evidence>
<dbReference type="AlphaFoldDB" id="A0A446CUS5"/>
<gene>
    <name evidence="1" type="ORF">AVE30378_04655</name>
</gene>
<dbReference type="Proteomes" id="UP000289465">
    <property type="component" value="Unassembled WGS sequence"/>
</dbReference>
<protein>
    <recommendedName>
        <fullName evidence="3">NAD-specific glutamate dehydrogenase</fullName>
    </recommendedName>
</protein>
<evidence type="ECO:0000313" key="1">
    <source>
        <dbReference type="EMBL" id="SSW71626.1"/>
    </source>
</evidence>
<dbReference type="EMBL" id="UFQC01000030">
    <property type="protein sequence ID" value="SSW71626.1"/>
    <property type="molecule type" value="Genomic_DNA"/>
</dbReference>
<accession>A0A446CUS5</accession>
<organism evidence="1 2">
    <name type="scientific">Achromobacter veterisilvae</name>
    <dbReference type="NCBI Taxonomy" id="2069367"/>
    <lineage>
        <taxon>Bacteria</taxon>
        <taxon>Pseudomonadati</taxon>
        <taxon>Pseudomonadota</taxon>
        <taxon>Betaproteobacteria</taxon>
        <taxon>Burkholderiales</taxon>
        <taxon>Alcaligenaceae</taxon>
        <taxon>Achromobacter</taxon>
    </lineage>
</organism>
<reference evidence="1 2" key="1">
    <citation type="submission" date="2018-07" db="EMBL/GenBank/DDBJ databases">
        <authorList>
            <person name="Peeters C."/>
        </authorList>
    </citation>
    <scope>NUCLEOTIDE SEQUENCE [LARGE SCALE GENOMIC DNA]</scope>
    <source>
        <strain evidence="1 2">LMG 30378</strain>
    </source>
</reference>